<feature type="non-terminal residue" evidence="1">
    <location>
        <position position="1"/>
    </location>
</feature>
<dbReference type="Proteomes" id="UP000265520">
    <property type="component" value="Unassembled WGS sequence"/>
</dbReference>
<evidence type="ECO:0000313" key="2">
    <source>
        <dbReference type="Proteomes" id="UP000265520"/>
    </source>
</evidence>
<dbReference type="AlphaFoldDB" id="A0A392SII0"/>
<reference evidence="1 2" key="1">
    <citation type="journal article" date="2018" name="Front. Plant Sci.">
        <title>Red Clover (Trifolium pratense) and Zigzag Clover (T. medium) - A Picture of Genomic Similarities and Differences.</title>
        <authorList>
            <person name="Dluhosova J."/>
            <person name="Istvanek J."/>
            <person name="Nedelnik J."/>
            <person name="Repkova J."/>
        </authorList>
    </citation>
    <scope>NUCLEOTIDE SEQUENCE [LARGE SCALE GENOMIC DNA]</scope>
    <source>
        <strain evidence="2">cv. 10/8</strain>
        <tissue evidence="1">Leaf</tissue>
    </source>
</reference>
<name>A0A392SII0_9FABA</name>
<accession>A0A392SII0</accession>
<protein>
    <submittedName>
        <fullName evidence="1">Uncharacterized protein</fullName>
    </submittedName>
</protein>
<comment type="caution">
    <text evidence="1">The sequence shown here is derived from an EMBL/GenBank/DDBJ whole genome shotgun (WGS) entry which is preliminary data.</text>
</comment>
<organism evidence="1 2">
    <name type="scientific">Trifolium medium</name>
    <dbReference type="NCBI Taxonomy" id="97028"/>
    <lineage>
        <taxon>Eukaryota</taxon>
        <taxon>Viridiplantae</taxon>
        <taxon>Streptophyta</taxon>
        <taxon>Embryophyta</taxon>
        <taxon>Tracheophyta</taxon>
        <taxon>Spermatophyta</taxon>
        <taxon>Magnoliopsida</taxon>
        <taxon>eudicotyledons</taxon>
        <taxon>Gunneridae</taxon>
        <taxon>Pentapetalae</taxon>
        <taxon>rosids</taxon>
        <taxon>fabids</taxon>
        <taxon>Fabales</taxon>
        <taxon>Fabaceae</taxon>
        <taxon>Papilionoideae</taxon>
        <taxon>50 kb inversion clade</taxon>
        <taxon>NPAAA clade</taxon>
        <taxon>Hologalegina</taxon>
        <taxon>IRL clade</taxon>
        <taxon>Trifolieae</taxon>
        <taxon>Trifolium</taxon>
    </lineage>
</organism>
<dbReference type="EMBL" id="LXQA010389884">
    <property type="protein sequence ID" value="MCI48671.1"/>
    <property type="molecule type" value="Genomic_DNA"/>
</dbReference>
<keyword evidence="2" id="KW-1185">Reference proteome</keyword>
<sequence>DGYEHTRILWIWVWGEQNLSPRPPHCHAYLLSPSLAWFEVDSTDDKTTPRHGG</sequence>
<evidence type="ECO:0000313" key="1">
    <source>
        <dbReference type="EMBL" id="MCI48671.1"/>
    </source>
</evidence>
<proteinExistence type="predicted"/>